<proteinExistence type="predicted"/>
<dbReference type="PANTHER" id="PTHR33246:SF51">
    <property type="entry name" value="MYB_SANT-LIKE DOMAIN-CONTAINING PROTEIN"/>
    <property type="match status" value="1"/>
</dbReference>
<organism evidence="2 3">
    <name type="scientific">Puccinia striiformis f. sp. tritici PST-78</name>
    <dbReference type="NCBI Taxonomy" id="1165861"/>
    <lineage>
        <taxon>Eukaryota</taxon>
        <taxon>Fungi</taxon>
        <taxon>Dikarya</taxon>
        <taxon>Basidiomycota</taxon>
        <taxon>Pucciniomycotina</taxon>
        <taxon>Pucciniomycetes</taxon>
        <taxon>Pucciniales</taxon>
        <taxon>Pucciniaceae</taxon>
        <taxon>Puccinia</taxon>
    </lineage>
</organism>
<name>A0A0L0UWD2_9BASI</name>
<evidence type="ECO:0000313" key="2">
    <source>
        <dbReference type="EMBL" id="KNE91362.1"/>
    </source>
</evidence>
<accession>A0A0L0UWD2</accession>
<reference evidence="3" key="1">
    <citation type="submission" date="2014-03" db="EMBL/GenBank/DDBJ databases">
        <title>The Genome Sequence of Puccinia striiformis f. sp. tritici PST-78.</title>
        <authorList>
            <consortium name="The Broad Institute Genome Sequencing Platform"/>
            <person name="Cuomo C."/>
            <person name="Hulbert S."/>
            <person name="Chen X."/>
            <person name="Walker B."/>
            <person name="Young S.K."/>
            <person name="Zeng Q."/>
            <person name="Gargeya S."/>
            <person name="Fitzgerald M."/>
            <person name="Haas B."/>
            <person name="Abouelleil A."/>
            <person name="Alvarado L."/>
            <person name="Arachchi H.M."/>
            <person name="Berlin A.M."/>
            <person name="Chapman S.B."/>
            <person name="Goldberg J."/>
            <person name="Griggs A."/>
            <person name="Gujja S."/>
            <person name="Hansen M."/>
            <person name="Howarth C."/>
            <person name="Imamovic A."/>
            <person name="Larimer J."/>
            <person name="McCowan C."/>
            <person name="Montmayeur A."/>
            <person name="Murphy C."/>
            <person name="Neiman D."/>
            <person name="Pearson M."/>
            <person name="Priest M."/>
            <person name="Roberts A."/>
            <person name="Saif S."/>
            <person name="Shea T."/>
            <person name="Sisk P."/>
            <person name="Sykes S."/>
            <person name="Wortman J."/>
            <person name="Nusbaum C."/>
            <person name="Birren B."/>
        </authorList>
    </citation>
    <scope>NUCLEOTIDE SEQUENCE [LARGE SCALE GENOMIC DNA]</scope>
    <source>
        <strain evidence="3">race PST-78</strain>
    </source>
</reference>
<dbReference type="AlphaFoldDB" id="A0A0L0UWD2"/>
<comment type="caution">
    <text evidence="2">The sequence shown here is derived from an EMBL/GenBank/DDBJ whole genome shotgun (WGS) entry which is preliminary data.</text>
</comment>
<dbReference type="EMBL" id="AJIL01000208">
    <property type="protein sequence ID" value="KNE91362.1"/>
    <property type="molecule type" value="Genomic_DNA"/>
</dbReference>
<feature type="region of interest" description="Disordered" evidence="1">
    <location>
        <begin position="1"/>
        <end position="84"/>
    </location>
</feature>
<protein>
    <submittedName>
        <fullName evidence="2">Uncharacterized protein</fullName>
    </submittedName>
</protein>
<evidence type="ECO:0000313" key="3">
    <source>
        <dbReference type="Proteomes" id="UP000054564"/>
    </source>
</evidence>
<evidence type="ECO:0000256" key="1">
    <source>
        <dbReference type="SAM" id="MobiDB-lite"/>
    </source>
</evidence>
<feature type="compositionally biased region" description="Polar residues" evidence="1">
    <location>
        <begin position="26"/>
        <end position="35"/>
    </location>
</feature>
<dbReference type="PANTHER" id="PTHR33246">
    <property type="entry name" value="CCHC-TYPE DOMAIN-CONTAINING PROTEIN"/>
    <property type="match status" value="1"/>
</dbReference>
<sequence length="811" mass="91758">MSGLPFSVDMEGGFESMTPLRHGPYASTSHTQQPNFDLKPPPLKKTQPEISGKHGDMSDQYQMDKTTPNNDRPPGTPHGPPTGYDLYNVDSPEDFLDEEPRIIKDSGLFYDGKHFMKFLERFERTALAYQASGYDKALQILWFIGPEELKVQLEAMDGYDDFNWTTLRKSMIDSWGELDNTVLYTNQDLAQVTNDVRKEGGLKNYGQYKTYLGKFTPILKYLVNNGHLYRKEEASRLFLSAFSIDNQRSIKRALVSAGKLPKGKDGSEQPPLWEHATAAAEITICVMENGGFGVSNSSESGYQMHKSLDHQRQDYSRNNERCLTPGNDKSEFSTPQEKLTPLAIRTSTQTINWQPSKLGSEDFLETHTVTRLEGLEGRRGVRNHNLGNNRIDVNQEDKMEEPPINIEEPLLDLEEPPIEFKKPPMDVEDAASPGTTQHMEINLMDIPMTLTHTVINIPDITMEEMDMFQQINAQSGMQEKETTHLNNVSLDQVNLKMGKTTYWVHNVNKLKDRITNRNSFKSHLSQYMKYSSTPTLEKPMDVADTVMDVADTVMDVADTVMDVADTVMDVADTVMDVADTVFGLMANTKDFEKRKMDVEDMKINLEDILIKDIGYIKMVPGAAKDDNQCSTKPTIYWIHNVNKLKEKIFNKHLFKPHSSLFKYVQIFCVPQKFKLKETERGADEGDLISISVPITITKAAAINSPVHPIPAVLPIIPEECFPNPPPPVPPDTTQPPGYLNDRLVKETAITTFSSDKSINNQWRCQLNKVNYLLLFYLLHNFDSQIPPQIKPEGIGQLYSKVGFQRILVGVG</sequence>
<keyword evidence="3" id="KW-1185">Reference proteome</keyword>
<dbReference type="Proteomes" id="UP000054564">
    <property type="component" value="Unassembled WGS sequence"/>
</dbReference>
<gene>
    <name evidence="2" type="ORF">PSTG_15227</name>
</gene>
<feature type="compositionally biased region" description="Polar residues" evidence="1">
    <location>
        <begin position="59"/>
        <end position="70"/>
    </location>
</feature>